<sequence length="67" mass="7898">MAYTYRDMYTRKRLLNLYVFFSVSLLARFYLFPNDDSLASIVAQTVFATAFMSLFPVFMSEKEDQSE</sequence>
<dbReference type="RefSeq" id="WP_204463730.1">
    <property type="nucleotide sequence ID" value="NZ_JAFBCV010000001.1"/>
</dbReference>
<organism evidence="2 3">
    <name type="scientific">Shouchella xiaoxiensis</name>
    <dbReference type="NCBI Taxonomy" id="766895"/>
    <lineage>
        <taxon>Bacteria</taxon>
        <taxon>Bacillati</taxon>
        <taxon>Bacillota</taxon>
        <taxon>Bacilli</taxon>
        <taxon>Bacillales</taxon>
        <taxon>Bacillaceae</taxon>
        <taxon>Shouchella</taxon>
    </lineage>
</organism>
<evidence type="ECO:0000313" key="3">
    <source>
        <dbReference type="Proteomes" id="UP001179280"/>
    </source>
</evidence>
<keyword evidence="1" id="KW-0812">Transmembrane</keyword>
<proteinExistence type="predicted"/>
<protein>
    <submittedName>
        <fullName evidence="2">Uncharacterized protein</fullName>
    </submittedName>
</protein>
<evidence type="ECO:0000313" key="2">
    <source>
        <dbReference type="EMBL" id="MBM7836979.1"/>
    </source>
</evidence>
<accession>A0ABS2SR31</accession>
<dbReference type="EMBL" id="JAFBCV010000001">
    <property type="protein sequence ID" value="MBM7836979.1"/>
    <property type="molecule type" value="Genomic_DNA"/>
</dbReference>
<feature type="transmembrane region" description="Helical" evidence="1">
    <location>
        <begin position="14"/>
        <end position="32"/>
    </location>
</feature>
<evidence type="ECO:0000256" key="1">
    <source>
        <dbReference type="SAM" id="Phobius"/>
    </source>
</evidence>
<keyword evidence="1" id="KW-1133">Transmembrane helix</keyword>
<dbReference type="Proteomes" id="UP001179280">
    <property type="component" value="Unassembled WGS sequence"/>
</dbReference>
<reference evidence="2" key="1">
    <citation type="submission" date="2021-01" db="EMBL/GenBank/DDBJ databases">
        <title>Genomic Encyclopedia of Type Strains, Phase IV (KMG-IV): sequencing the most valuable type-strain genomes for metagenomic binning, comparative biology and taxonomic classification.</title>
        <authorList>
            <person name="Goeker M."/>
        </authorList>
    </citation>
    <scope>NUCLEOTIDE SEQUENCE</scope>
    <source>
        <strain evidence="2">DSM 21943</strain>
    </source>
</reference>
<keyword evidence="3" id="KW-1185">Reference proteome</keyword>
<feature type="transmembrane region" description="Helical" evidence="1">
    <location>
        <begin position="38"/>
        <end position="58"/>
    </location>
</feature>
<gene>
    <name evidence="2" type="ORF">JOC54_000210</name>
</gene>
<keyword evidence="1" id="KW-0472">Membrane</keyword>
<comment type="caution">
    <text evidence="2">The sequence shown here is derived from an EMBL/GenBank/DDBJ whole genome shotgun (WGS) entry which is preliminary data.</text>
</comment>
<name>A0ABS2SR31_9BACI</name>